<proteinExistence type="predicted"/>
<dbReference type="EMBL" id="GGEC01076450">
    <property type="protein sequence ID" value="MBX56934.1"/>
    <property type="molecule type" value="Transcribed_RNA"/>
</dbReference>
<protein>
    <submittedName>
        <fullName evidence="1">Uncharacterized protein</fullName>
    </submittedName>
</protein>
<accession>A0A2P2PQD0</accession>
<name>A0A2P2PQD0_RHIMU</name>
<organism evidence="1">
    <name type="scientific">Rhizophora mucronata</name>
    <name type="common">Asiatic mangrove</name>
    <dbReference type="NCBI Taxonomy" id="61149"/>
    <lineage>
        <taxon>Eukaryota</taxon>
        <taxon>Viridiplantae</taxon>
        <taxon>Streptophyta</taxon>
        <taxon>Embryophyta</taxon>
        <taxon>Tracheophyta</taxon>
        <taxon>Spermatophyta</taxon>
        <taxon>Magnoliopsida</taxon>
        <taxon>eudicotyledons</taxon>
        <taxon>Gunneridae</taxon>
        <taxon>Pentapetalae</taxon>
        <taxon>rosids</taxon>
        <taxon>fabids</taxon>
        <taxon>Malpighiales</taxon>
        <taxon>Rhizophoraceae</taxon>
        <taxon>Rhizophora</taxon>
    </lineage>
</organism>
<evidence type="ECO:0000313" key="1">
    <source>
        <dbReference type="EMBL" id="MBX56934.1"/>
    </source>
</evidence>
<reference evidence="1" key="1">
    <citation type="submission" date="2018-02" db="EMBL/GenBank/DDBJ databases">
        <title>Rhizophora mucronata_Transcriptome.</title>
        <authorList>
            <person name="Meera S.P."/>
            <person name="Sreeshan A."/>
            <person name="Augustine A."/>
        </authorList>
    </citation>
    <scope>NUCLEOTIDE SEQUENCE</scope>
    <source>
        <tissue evidence="1">Leaf</tissue>
    </source>
</reference>
<dbReference type="AlphaFoldDB" id="A0A2P2PQD0"/>
<sequence>MIARINRKRKKKTNNN</sequence>